<dbReference type="GO" id="GO:0015297">
    <property type="term" value="F:antiporter activity"/>
    <property type="evidence" value="ECO:0007669"/>
    <property type="project" value="UniProtKB-KW"/>
</dbReference>
<keyword evidence="3" id="KW-0813">Transport</keyword>
<dbReference type="EMBL" id="VLXZ01000005">
    <property type="protein sequence ID" value="TSB46803.1"/>
    <property type="molecule type" value="Genomic_DNA"/>
</dbReference>
<protein>
    <submittedName>
        <fullName evidence="9">Na+/H+ antiporter subunit E</fullName>
    </submittedName>
</protein>
<sequence length="158" mass="17953">MGVQLIINIIVAFSWMLFTNSFSLSDFTIGYLIGLATLLLFQRFYGFRLYLHRVWAIIKLLVLFSKELVKANIDVLKVVLSPKIQVQSGIIAVPTQLQTEGEVTLLAVLITLTPGTLSMDFSEDNKTIFVHALDIDNREEMIKGFHDTFERAIMEVTR</sequence>
<evidence type="ECO:0000256" key="8">
    <source>
        <dbReference type="SAM" id="Phobius"/>
    </source>
</evidence>
<dbReference type="InterPro" id="IPR002758">
    <property type="entry name" value="Cation_antiport_E"/>
</dbReference>
<dbReference type="GO" id="GO:0005886">
    <property type="term" value="C:plasma membrane"/>
    <property type="evidence" value="ECO:0007669"/>
    <property type="project" value="UniProtKB-SubCell"/>
</dbReference>
<dbReference type="GO" id="GO:0008324">
    <property type="term" value="F:monoatomic cation transmembrane transporter activity"/>
    <property type="evidence" value="ECO:0007669"/>
    <property type="project" value="InterPro"/>
</dbReference>
<dbReference type="Pfam" id="PF01899">
    <property type="entry name" value="MNHE"/>
    <property type="match status" value="1"/>
</dbReference>
<comment type="caution">
    <text evidence="9">The sequence shown here is derived from an EMBL/GenBank/DDBJ whole genome shotgun (WGS) entry which is preliminary data.</text>
</comment>
<name>A0A553ZZF0_9BACI</name>
<keyword evidence="4" id="KW-1003">Cell membrane</keyword>
<feature type="transmembrane region" description="Helical" evidence="8">
    <location>
        <begin position="5"/>
        <end position="23"/>
    </location>
</feature>
<keyword evidence="6 8" id="KW-1133">Transmembrane helix</keyword>
<reference evidence="9 10" key="1">
    <citation type="submission" date="2019-07" db="EMBL/GenBank/DDBJ databases">
        <authorList>
            <person name="Park Y.J."/>
            <person name="Jeong S.E."/>
            <person name="Jung H.S."/>
        </authorList>
    </citation>
    <scope>NUCLEOTIDE SEQUENCE [LARGE SCALE GENOMIC DNA]</scope>
    <source>
        <strain evidence="10">P16(2019)</strain>
    </source>
</reference>
<evidence type="ECO:0000313" key="10">
    <source>
        <dbReference type="Proteomes" id="UP000318521"/>
    </source>
</evidence>
<evidence type="ECO:0000313" key="9">
    <source>
        <dbReference type="EMBL" id="TSB46803.1"/>
    </source>
</evidence>
<evidence type="ECO:0000256" key="3">
    <source>
        <dbReference type="ARBA" id="ARBA00022449"/>
    </source>
</evidence>
<dbReference type="PANTHER" id="PTHR34584">
    <property type="entry name" value="NA(+)/H(+) ANTIPORTER SUBUNIT E1"/>
    <property type="match status" value="1"/>
</dbReference>
<proteinExistence type="inferred from homology"/>
<evidence type="ECO:0000256" key="6">
    <source>
        <dbReference type="ARBA" id="ARBA00022989"/>
    </source>
</evidence>
<comment type="subcellular location">
    <subcellularLocation>
        <location evidence="1">Cell membrane</location>
        <topology evidence="1">Multi-pass membrane protein</topology>
    </subcellularLocation>
</comment>
<keyword evidence="3" id="KW-0050">Antiport</keyword>
<keyword evidence="7 8" id="KW-0472">Membrane</keyword>
<dbReference type="OrthoDB" id="9800498at2"/>
<evidence type="ECO:0000256" key="2">
    <source>
        <dbReference type="ARBA" id="ARBA00006228"/>
    </source>
</evidence>
<feature type="transmembrane region" description="Helical" evidence="8">
    <location>
        <begin position="29"/>
        <end position="51"/>
    </location>
</feature>
<keyword evidence="5 8" id="KW-0812">Transmembrane</keyword>
<organism evidence="9 10">
    <name type="scientific">Alkalicoccobacillus porphyridii</name>
    <dbReference type="NCBI Taxonomy" id="2597270"/>
    <lineage>
        <taxon>Bacteria</taxon>
        <taxon>Bacillati</taxon>
        <taxon>Bacillota</taxon>
        <taxon>Bacilli</taxon>
        <taxon>Bacillales</taxon>
        <taxon>Bacillaceae</taxon>
        <taxon>Alkalicoccobacillus</taxon>
    </lineage>
</organism>
<evidence type="ECO:0000256" key="1">
    <source>
        <dbReference type="ARBA" id="ARBA00004651"/>
    </source>
</evidence>
<dbReference type="PIRSF" id="PIRSF019239">
    <property type="entry name" value="MrpE"/>
    <property type="match status" value="1"/>
</dbReference>
<evidence type="ECO:0000256" key="4">
    <source>
        <dbReference type="ARBA" id="ARBA00022475"/>
    </source>
</evidence>
<evidence type="ECO:0000256" key="7">
    <source>
        <dbReference type="ARBA" id="ARBA00023136"/>
    </source>
</evidence>
<dbReference type="AlphaFoldDB" id="A0A553ZZF0"/>
<dbReference type="PANTHER" id="PTHR34584:SF1">
    <property type="entry name" value="NA(+)_H(+) ANTIPORTER SUBUNIT E1"/>
    <property type="match status" value="1"/>
</dbReference>
<gene>
    <name evidence="9" type="ORF">FN960_10695</name>
</gene>
<dbReference type="Proteomes" id="UP000318521">
    <property type="component" value="Unassembled WGS sequence"/>
</dbReference>
<evidence type="ECO:0000256" key="5">
    <source>
        <dbReference type="ARBA" id="ARBA00022692"/>
    </source>
</evidence>
<keyword evidence="10" id="KW-1185">Reference proteome</keyword>
<accession>A0A553ZZF0</accession>
<dbReference type="RefSeq" id="WP_143848696.1">
    <property type="nucleotide sequence ID" value="NZ_VLXZ01000005.1"/>
</dbReference>
<comment type="similarity">
    <text evidence="2">Belongs to the CPA3 antiporters (TC 2.A.63) subunit E family.</text>
</comment>